<evidence type="ECO:0000313" key="2">
    <source>
        <dbReference type="EMBL" id="WMT09190.1"/>
    </source>
</evidence>
<dbReference type="CDD" id="cd10970">
    <property type="entry name" value="CE4_DAC_u1_6s"/>
    <property type="match status" value="1"/>
</dbReference>
<dbReference type="GeneID" id="39861170"/>
<keyword evidence="3" id="KW-1185">Reference proteome</keyword>
<organism evidence="2 3">
    <name type="scientific">Natrinema thermotolerans</name>
    <dbReference type="NCBI Taxonomy" id="121872"/>
    <lineage>
        <taxon>Archaea</taxon>
        <taxon>Methanobacteriati</taxon>
        <taxon>Methanobacteriota</taxon>
        <taxon>Stenosarchaea group</taxon>
        <taxon>Halobacteria</taxon>
        <taxon>Halobacteriales</taxon>
        <taxon>Natrialbaceae</taxon>
        <taxon>Natrinema</taxon>
    </lineage>
</organism>
<dbReference type="AlphaFoldDB" id="A0AAF0PDJ1"/>
<dbReference type="GO" id="GO:0005975">
    <property type="term" value="P:carbohydrate metabolic process"/>
    <property type="evidence" value="ECO:0007669"/>
    <property type="project" value="InterPro"/>
</dbReference>
<protein>
    <recommendedName>
        <fullName evidence="4">Polysaccharide deacetylase</fullName>
    </recommendedName>
</protein>
<evidence type="ECO:0000313" key="3">
    <source>
        <dbReference type="Proteomes" id="UP001224926"/>
    </source>
</evidence>
<dbReference type="GeneID" id="84213481"/>
<feature type="region of interest" description="Disordered" evidence="1">
    <location>
        <begin position="33"/>
        <end position="61"/>
    </location>
</feature>
<dbReference type="PROSITE" id="PS51257">
    <property type="entry name" value="PROKAR_LIPOPROTEIN"/>
    <property type="match status" value="1"/>
</dbReference>
<gene>
    <name evidence="2" type="ORF">NP511_06030</name>
</gene>
<sequence>MTNRNRRSFVTTVAAAGTLGLAGCLSQMREWRGADGEPATSQSSDGNDGDEAGDRLSLPGDPIDRFEDLGRWTPMIDAGQLEAGTADPYVGSQSAHLTAAEDTEYAAVYRTIPDGLDLSDKSLSLAVSFTGREQLHLTLELFAPNSRNVHAMQRTLVGPTDRWVRVDFGTDRVEGQPDLTDVREVRLIARRRADSTGPIDCRVDDLRAVDRPETGAVMLLFDGTLESHYTATFEQLQAYGFAGVEAVIPEAVGETGRLTNAALSELDAAGWDMAARPRTGARSLDEFPPETQDELIRGTKAALESRGFADGAKHFVTPRNVLGSTARDLVREYHEQAFRFGGGPNGLPLTDPHNAGFFAGDAGDVTKSYVDFAAEYGQLAVLHFEHIGENGMSERAFADLLEYVDTQDVDVVTATDLLERTSGGDR</sequence>
<dbReference type="InterPro" id="IPR006311">
    <property type="entry name" value="TAT_signal"/>
</dbReference>
<dbReference type="Gene3D" id="3.20.20.370">
    <property type="entry name" value="Glycoside hydrolase/deacetylase"/>
    <property type="match status" value="1"/>
</dbReference>
<reference evidence="2 3" key="1">
    <citation type="submission" date="2022-07" db="EMBL/GenBank/DDBJ databases">
        <title>Two temperate virus in Haloterrigena jeotgali A29.</title>
        <authorList>
            <person name="Deng X."/>
        </authorList>
    </citation>
    <scope>NUCLEOTIDE SEQUENCE [LARGE SCALE GENOMIC DNA]</scope>
    <source>
        <strain evidence="2 3">A29</strain>
    </source>
</reference>
<proteinExistence type="predicted"/>
<dbReference type="InterPro" id="IPR011330">
    <property type="entry name" value="Glyco_hydro/deAcase_b/a-brl"/>
</dbReference>
<dbReference type="Proteomes" id="UP001224926">
    <property type="component" value="Chromosome"/>
</dbReference>
<dbReference type="RefSeq" id="WP_049964817.1">
    <property type="nucleotide sequence ID" value="NZ_CP101873.1"/>
</dbReference>
<dbReference type="SUPFAM" id="SSF88713">
    <property type="entry name" value="Glycoside hydrolase/deacetylase"/>
    <property type="match status" value="1"/>
</dbReference>
<name>A0AAF0PDJ1_9EURY</name>
<accession>A0AAF0PDJ1</accession>
<evidence type="ECO:0008006" key="4">
    <source>
        <dbReference type="Google" id="ProtNLM"/>
    </source>
</evidence>
<dbReference type="EMBL" id="CP101873">
    <property type="protein sequence ID" value="WMT09190.1"/>
    <property type="molecule type" value="Genomic_DNA"/>
</dbReference>
<dbReference type="PROSITE" id="PS51318">
    <property type="entry name" value="TAT"/>
    <property type="match status" value="1"/>
</dbReference>
<evidence type="ECO:0000256" key="1">
    <source>
        <dbReference type="SAM" id="MobiDB-lite"/>
    </source>
</evidence>